<sequence>MERLDLDMKPAHPLEEAAIHLARYANILNHIKDKTVLDLACGEGYGSALLMQYGAKKVVGVDISVETIEKAKQLFGSTGAEYIAGDAQTVAQLLGESVFDVVVSIETIEHVQDPEALLKTMKKVAKEDAIFYITCPNDYWYFPTENESNPFHIRKYTFEDFSKLTQSVLGNAVSWGLGSTVWGFGTAPLYSNEYQPLGTSWMRQYRSEGGLIIENDSTLPLDTSNCSFYCGIWNASNISFSSGIFPFGMDAYKKIFEAIEYDIISQLRDDNDALRNRVQELEVEFRRKTLFLMAADSENKILKESVSKLDLQKDILQQQIHKNARQAEEETFNLNNQIIDLNKQIIELKNKVNDLSYNVDVMKIGYYRYLRMSKYVPVFAKKLVLKMYRKFHG</sequence>
<dbReference type="SUPFAM" id="SSF53335">
    <property type="entry name" value="S-adenosyl-L-methionine-dependent methyltransferases"/>
    <property type="match status" value="1"/>
</dbReference>
<comment type="caution">
    <text evidence="3">The sequence shown here is derived from an EMBL/GenBank/DDBJ whole genome shotgun (WGS) entry which is preliminary data.</text>
</comment>
<feature type="coiled-coil region" evidence="1">
    <location>
        <begin position="264"/>
        <end position="358"/>
    </location>
</feature>
<gene>
    <name evidence="3" type="ORF">BN4901_3558</name>
</gene>
<dbReference type="RefSeq" id="WP_087051357.1">
    <property type="nucleotide sequence ID" value="NZ_FLUX01000037.1"/>
</dbReference>
<dbReference type="InterPro" id="IPR025714">
    <property type="entry name" value="Methyltranfer_dom"/>
</dbReference>
<evidence type="ECO:0000259" key="2">
    <source>
        <dbReference type="Pfam" id="PF13847"/>
    </source>
</evidence>
<reference evidence="3 4" key="1">
    <citation type="submission" date="2016-04" db="EMBL/GenBank/DDBJ databases">
        <authorList>
            <person name="Mornico D."/>
        </authorList>
    </citation>
    <scope>NUCLEOTIDE SEQUENCE [LARGE SCALE GENOMIC DNA]</scope>
    <source>
        <strain evidence="3 4">A121</strain>
    </source>
</reference>
<dbReference type="GO" id="GO:0016740">
    <property type="term" value="F:transferase activity"/>
    <property type="evidence" value="ECO:0007669"/>
    <property type="project" value="UniProtKB-KW"/>
</dbReference>
<evidence type="ECO:0000313" key="3">
    <source>
        <dbReference type="EMBL" id="SBW26878.1"/>
    </source>
</evidence>
<dbReference type="PANTHER" id="PTHR43861">
    <property type="entry name" value="TRANS-ACONITATE 2-METHYLTRANSFERASE-RELATED"/>
    <property type="match status" value="1"/>
</dbReference>
<proteinExistence type="predicted"/>
<evidence type="ECO:0000256" key="1">
    <source>
        <dbReference type="SAM" id="Coils"/>
    </source>
</evidence>
<dbReference type="InterPro" id="IPR029063">
    <property type="entry name" value="SAM-dependent_MTases_sf"/>
</dbReference>
<dbReference type="Proteomes" id="UP000195338">
    <property type="component" value="Unassembled WGS sequence"/>
</dbReference>
<evidence type="ECO:0000313" key="4">
    <source>
        <dbReference type="Proteomes" id="UP000195338"/>
    </source>
</evidence>
<protein>
    <submittedName>
        <fullName evidence="3">Glycosyl transferase, family 2:Glycosyl transferase, group 1</fullName>
    </submittedName>
</protein>
<keyword evidence="4" id="KW-1185">Reference proteome</keyword>
<keyword evidence="3" id="KW-0808">Transferase</keyword>
<dbReference type="Pfam" id="PF13847">
    <property type="entry name" value="Methyltransf_31"/>
    <property type="match status" value="1"/>
</dbReference>
<dbReference type="PANTHER" id="PTHR43861:SF6">
    <property type="entry name" value="METHYLTRANSFERASE TYPE 11"/>
    <property type="match status" value="1"/>
</dbReference>
<dbReference type="Gene3D" id="3.40.50.150">
    <property type="entry name" value="Vaccinia Virus protein VP39"/>
    <property type="match status" value="1"/>
</dbReference>
<dbReference type="EMBL" id="FLUX01000037">
    <property type="protein sequence ID" value="SBW26878.1"/>
    <property type="molecule type" value="Genomic_DNA"/>
</dbReference>
<name>A0ABY0JSS6_9ENTR</name>
<dbReference type="CDD" id="cd02440">
    <property type="entry name" value="AdoMet_MTases"/>
    <property type="match status" value="1"/>
</dbReference>
<feature type="domain" description="Methyltransferase" evidence="2">
    <location>
        <begin position="32"/>
        <end position="138"/>
    </location>
</feature>
<accession>A0ABY0JSS6</accession>
<organism evidence="3 4">
    <name type="scientific">Citrobacter europaeus</name>
    <dbReference type="NCBI Taxonomy" id="1914243"/>
    <lineage>
        <taxon>Bacteria</taxon>
        <taxon>Pseudomonadati</taxon>
        <taxon>Pseudomonadota</taxon>
        <taxon>Gammaproteobacteria</taxon>
        <taxon>Enterobacterales</taxon>
        <taxon>Enterobacteriaceae</taxon>
        <taxon>Citrobacter</taxon>
    </lineage>
</organism>
<keyword evidence="1" id="KW-0175">Coiled coil</keyword>